<keyword evidence="1" id="KW-1133">Transmembrane helix</keyword>
<protein>
    <submittedName>
        <fullName evidence="2">Uncharacterized protein</fullName>
    </submittedName>
</protein>
<name>A0A940X088_9BACI</name>
<organism evidence="2 3">
    <name type="scientific">Halalkalibacter suaedae</name>
    <dbReference type="NCBI Taxonomy" id="2822140"/>
    <lineage>
        <taxon>Bacteria</taxon>
        <taxon>Bacillati</taxon>
        <taxon>Bacillota</taxon>
        <taxon>Bacilli</taxon>
        <taxon>Bacillales</taxon>
        <taxon>Bacillaceae</taxon>
        <taxon>Halalkalibacter</taxon>
    </lineage>
</organism>
<feature type="transmembrane region" description="Helical" evidence="1">
    <location>
        <begin position="64"/>
        <end position="81"/>
    </location>
</feature>
<feature type="transmembrane region" description="Helical" evidence="1">
    <location>
        <begin position="6"/>
        <end position="28"/>
    </location>
</feature>
<evidence type="ECO:0000313" key="2">
    <source>
        <dbReference type="EMBL" id="MBP3951714.1"/>
    </source>
</evidence>
<gene>
    <name evidence="2" type="ORF">J7W16_11265</name>
</gene>
<dbReference type="EMBL" id="JAGKSQ010000004">
    <property type="protein sequence ID" value="MBP3951714.1"/>
    <property type="molecule type" value="Genomic_DNA"/>
</dbReference>
<sequence length="242" mass="28111">MLLWNINFNIIVFLTELIAWAIIGFIAFRIYRKLSIKPRIWKVGLVILFGLFSFSINWTMFDTLIRISILPLGVWILYAVLKGKEGRWQTYRGFAWLGFWANYIFLAATLIALPIHQAIYPEEKPSTYISDISNASIIKTHPTGNKMLLNKDLLISQLDTFDQDRIMSDVWYEETYMNTDDSNKINERFPYLLTEVKSKWGSGINSTIYIEEDGAGILISTADRQYYFRSDSSVLKEGRQSE</sequence>
<accession>A0A940X088</accession>
<keyword evidence="3" id="KW-1185">Reference proteome</keyword>
<dbReference type="AlphaFoldDB" id="A0A940X088"/>
<comment type="caution">
    <text evidence="2">The sequence shown here is derived from an EMBL/GenBank/DDBJ whole genome shotgun (WGS) entry which is preliminary data.</text>
</comment>
<keyword evidence="1" id="KW-0472">Membrane</keyword>
<reference evidence="2" key="1">
    <citation type="submission" date="2021-03" db="EMBL/GenBank/DDBJ databases">
        <title>Bacillus suaedae sp. nov., isolated from Suaeda aralocaspica.</title>
        <authorList>
            <person name="Lei R.F.R."/>
        </authorList>
    </citation>
    <scope>NUCLEOTIDE SEQUENCE</scope>
    <source>
        <strain evidence="2">YZJH907-2</strain>
    </source>
</reference>
<feature type="transmembrane region" description="Helical" evidence="1">
    <location>
        <begin position="93"/>
        <end position="115"/>
    </location>
</feature>
<feature type="transmembrane region" description="Helical" evidence="1">
    <location>
        <begin position="40"/>
        <end position="58"/>
    </location>
</feature>
<dbReference type="Proteomes" id="UP000678228">
    <property type="component" value="Unassembled WGS sequence"/>
</dbReference>
<keyword evidence="1" id="KW-0812">Transmembrane</keyword>
<evidence type="ECO:0000313" key="3">
    <source>
        <dbReference type="Proteomes" id="UP000678228"/>
    </source>
</evidence>
<evidence type="ECO:0000256" key="1">
    <source>
        <dbReference type="SAM" id="Phobius"/>
    </source>
</evidence>
<proteinExistence type="predicted"/>